<proteinExistence type="predicted"/>
<dbReference type="InterPro" id="IPR016152">
    <property type="entry name" value="PTrfase/Anion_transptr"/>
</dbReference>
<dbReference type="EMBL" id="CP060636">
    <property type="protein sequence ID" value="QNM13027.1"/>
    <property type="molecule type" value="Genomic_DNA"/>
</dbReference>
<dbReference type="CDD" id="cd05568">
    <property type="entry name" value="PTS_IIB_bgl_like"/>
    <property type="match status" value="1"/>
</dbReference>
<dbReference type="CDD" id="cd00211">
    <property type="entry name" value="PTS_IIA_fru"/>
    <property type="match status" value="1"/>
</dbReference>
<evidence type="ECO:0000259" key="8">
    <source>
        <dbReference type="PROSITE" id="PS51372"/>
    </source>
</evidence>
<gene>
    <name evidence="9" type="ORF">H9Q80_03470</name>
</gene>
<evidence type="ECO:0000256" key="2">
    <source>
        <dbReference type="ARBA" id="ARBA00022737"/>
    </source>
</evidence>
<dbReference type="SUPFAM" id="SSF52794">
    <property type="entry name" value="PTS system IIB component-like"/>
    <property type="match status" value="1"/>
</dbReference>
<name>A0A7G9GQE5_9FIRM</name>
<dbReference type="Gene3D" id="1.10.1790.10">
    <property type="entry name" value="PRD domain"/>
    <property type="match status" value="1"/>
</dbReference>
<dbReference type="PANTHER" id="PTHR30185:SF9">
    <property type="entry name" value="MANNITOL-SPECIFIC PHOSPHOTRANSFERASE ENZYME IIA COMPONENT"/>
    <property type="match status" value="1"/>
</dbReference>
<dbReference type="InterPro" id="IPR036634">
    <property type="entry name" value="PRD_sf"/>
</dbReference>
<dbReference type="RefSeq" id="WP_117454976.1">
    <property type="nucleotide sequence ID" value="NZ_CP060636.1"/>
</dbReference>
<dbReference type="InterPro" id="IPR013011">
    <property type="entry name" value="PTS_EIIB_2"/>
</dbReference>
<feature type="domain" description="PTS EIIB type-2" evidence="7">
    <location>
        <begin position="406"/>
        <end position="497"/>
    </location>
</feature>
<dbReference type="InterPro" id="IPR050661">
    <property type="entry name" value="BglG_antiterminators"/>
</dbReference>
<dbReference type="Pfam" id="PF00359">
    <property type="entry name" value="PTS_EIIA_2"/>
    <property type="match status" value="1"/>
</dbReference>
<keyword evidence="4" id="KW-0010">Activator</keyword>
<dbReference type="GO" id="GO:0008982">
    <property type="term" value="F:protein-N(PI)-phosphohistidine-sugar phosphotransferase activity"/>
    <property type="evidence" value="ECO:0007669"/>
    <property type="project" value="InterPro"/>
</dbReference>
<dbReference type="InterPro" id="IPR011608">
    <property type="entry name" value="PRD"/>
</dbReference>
<dbReference type="Gene3D" id="3.40.50.2300">
    <property type="match status" value="1"/>
</dbReference>
<evidence type="ECO:0000259" key="6">
    <source>
        <dbReference type="PROSITE" id="PS51094"/>
    </source>
</evidence>
<dbReference type="AlphaFoldDB" id="A0A7G9GQE5"/>
<dbReference type="Pfam" id="PF05043">
    <property type="entry name" value="Mga"/>
    <property type="match status" value="1"/>
</dbReference>
<dbReference type="PROSITE" id="PS51372">
    <property type="entry name" value="PRD_2"/>
    <property type="match status" value="1"/>
</dbReference>
<evidence type="ECO:0000256" key="3">
    <source>
        <dbReference type="ARBA" id="ARBA00023015"/>
    </source>
</evidence>
<feature type="domain" description="PTS EIIA type-2" evidence="6">
    <location>
        <begin position="548"/>
        <end position="691"/>
    </location>
</feature>
<evidence type="ECO:0000256" key="4">
    <source>
        <dbReference type="ARBA" id="ARBA00023159"/>
    </source>
</evidence>
<dbReference type="InterPro" id="IPR036095">
    <property type="entry name" value="PTS_EIIB-like_sf"/>
</dbReference>
<dbReference type="Gene3D" id="3.40.930.10">
    <property type="entry name" value="Mannitol-specific EII, Chain A"/>
    <property type="match status" value="1"/>
</dbReference>
<dbReference type="KEGG" id="ehn:H9Q80_03470"/>
<dbReference type="PROSITE" id="PS51099">
    <property type="entry name" value="PTS_EIIB_TYPE_2"/>
    <property type="match status" value="1"/>
</dbReference>
<sequence>MDNELLVLIRLLLKKSFLTTKEIEVETGASRRQITYRMEKLNHMLKEHAANTIRISTRGDIMMDQEIKHTLRLLLKQAKDDKYYVMNKKERMIYLYLMLFLNLSDVSQSDLVNALKVSRSTALLDFKELQQELSTYHIKVANNRTRGYYLVGSELSIRRYMMELVIYFLAEEHNTKVFDIFIDDFHLDLFEYSRLVISELADKYDIRFVEDRLTEFIYIFCFLKVRMSSDIPQDEQILRLQEVIDLSTMKEYQFTKELLSHFKQTQLISPIDQYYISSWILGICVGNVEEDTQDCLVIAEIVEKIMFRFESLSGIHYKDSEDIFRKLYSHFRPAYYRLLFKIPIVNPLRERVKEEFPELFQLVKETMKPFNALFGEHIPDDEIAYLTIHFTAIYSKSRAMEVIPRKTALIVCLNGIGSSAILYSELSDLFPEMQFLPPMETSKLLHADIKADIIFTTSELIDIDIPDVPIVKVSPVMNFMERYQVAREVYLLMGNAMSKQPDIDAIMDIIAHHADIKNGPLLQQELLRYFSNVDVKEDVQHSSLALTNMITESIIQLQVEANDWEDAIRKAGKPMIEHLYVKPAYIEEIIRIMHQEGPFVVITKHVALPHTKPSSGALRCGLGLTVLKEGITFGSQEHDPIKYIFTLSAVDNESHLTAMSQLLELFNEPSFFTMMDEAETPQEVIAYIKSHITMNGL</sequence>
<dbReference type="InterPro" id="IPR002178">
    <property type="entry name" value="PTS_EIIA_type-2_dom"/>
</dbReference>
<dbReference type="GO" id="GO:0009401">
    <property type="term" value="P:phosphoenolpyruvate-dependent sugar phosphotransferase system"/>
    <property type="evidence" value="ECO:0007669"/>
    <property type="project" value="InterPro"/>
</dbReference>
<feature type="domain" description="PRD" evidence="8">
    <location>
        <begin position="293"/>
        <end position="400"/>
    </location>
</feature>
<dbReference type="InterPro" id="IPR007737">
    <property type="entry name" value="Mga_HTH"/>
</dbReference>
<dbReference type="Pfam" id="PF00874">
    <property type="entry name" value="PRD"/>
    <property type="match status" value="1"/>
</dbReference>
<evidence type="ECO:0000313" key="9">
    <source>
        <dbReference type="EMBL" id="QNM13027.1"/>
    </source>
</evidence>
<protein>
    <submittedName>
        <fullName evidence="9">BglG family transcription antiterminator</fullName>
    </submittedName>
</protein>
<organism evidence="9 10">
    <name type="scientific">[Eubacterium] hominis</name>
    <dbReference type="NCBI Taxonomy" id="2764325"/>
    <lineage>
        <taxon>Bacteria</taxon>
        <taxon>Bacillati</taxon>
        <taxon>Bacillota</taxon>
        <taxon>Erysipelotrichia</taxon>
        <taxon>Erysipelotrichales</taxon>
        <taxon>Erysipelotrichaceae</taxon>
        <taxon>Amedibacillus</taxon>
    </lineage>
</organism>
<keyword evidence="2" id="KW-0677">Repeat</keyword>
<dbReference type="SUPFAM" id="SSF55804">
    <property type="entry name" value="Phoshotransferase/anion transport protein"/>
    <property type="match status" value="1"/>
</dbReference>
<keyword evidence="1" id="KW-0808">Transferase</keyword>
<dbReference type="PROSITE" id="PS51094">
    <property type="entry name" value="PTS_EIIA_TYPE_2"/>
    <property type="match status" value="1"/>
</dbReference>
<reference evidence="9 10" key="1">
    <citation type="submission" date="2020-08" db="EMBL/GenBank/DDBJ databases">
        <authorList>
            <person name="Liu C."/>
            <person name="Sun Q."/>
        </authorList>
    </citation>
    <scope>NUCLEOTIDE SEQUENCE [LARGE SCALE GENOMIC DNA]</scope>
    <source>
        <strain evidence="9 10">NSJ-61</strain>
    </source>
</reference>
<evidence type="ECO:0000256" key="5">
    <source>
        <dbReference type="ARBA" id="ARBA00023163"/>
    </source>
</evidence>
<evidence type="ECO:0000256" key="1">
    <source>
        <dbReference type="ARBA" id="ARBA00022679"/>
    </source>
</evidence>
<dbReference type="SUPFAM" id="SSF63520">
    <property type="entry name" value="PTS-regulatory domain, PRD"/>
    <property type="match status" value="1"/>
</dbReference>
<dbReference type="Proteomes" id="UP000515856">
    <property type="component" value="Chromosome"/>
</dbReference>
<evidence type="ECO:0000259" key="7">
    <source>
        <dbReference type="PROSITE" id="PS51099"/>
    </source>
</evidence>
<dbReference type="GO" id="GO:0006355">
    <property type="term" value="P:regulation of DNA-templated transcription"/>
    <property type="evidence" value="ECO:0007669"/>
    <property type="project" value="InterPro"/>
</dbReference>
<dbReference type="PANTHER" id="PTHR30185">
    <property type="entry name" value="CRYPTIC BETA-GLUCOSIDE BGL OPERON ANTITERMINATOR"/>
    <property type="match status" value="1"/>
</dbReference>
<keyword evidence="10" id="KW-1185">Reference proteome</keyword>
<evidence type="ECO:0000313" key="10">
    <source>
        <dbReference type="Proteomes" id="UP000515856"/>
    </source>
</evidence>
<keyword evidence="5" id="KW-0804">Transcription</keyword>
<keyword evidence="3" id="KW-0805">Transcription regulation</keyword>
<accession>A0A7G9GQE5</accession>